<dbReference type="Gene3D" id="3.40.50.1000">
    <property type="entry name" value="HAD superfamily/HAD-like"/>
    <property type="match status" value="1"/>
</dbReference>
<proteinExistence type="predicted"/>
<evidence type="ECO:0000313" key="2">
    <source>
        <dbReference type="EMBL" id="MDH6281948.1"/>
    </source>
</evidence>
<comment type="caution">
    <text evidence="2">The sequence shown here is derived from an EMBL/GenBank/DDBJ whole genome shotgun (WGS) entry which is preliminary data.</text>
</comment>
<dbReference type="NCBIfam" id="TIGR01509">
    <property type="entry name" value="HAD-SF-IA-v3"/>
    <property type="match status" value="1"/>
</dbReference>
<sequence>MRGLVLDFGGVLGGPGSDPGLMARVVADARRHGIRTAILSNDPGGPAAQGLRDLAGPFVDEVVLSGDVGMAKPDPRIFALTAARLGLDPGECVFVDDLVTNVHAAAEAGMVGVHHGDPSVAVEEIAILLDSGTDRGSGDGDSEESQSRGR</sequence>
<dbReference type="InterPro" id="IPR052898">
    <property type="entry name" value="ACAD10-like"/>
</dbReference>
<name>A0ABT6MCC6_9NOCA</name>
<accession>A0ABT6MCC6</accession>
<protein>
    <submittedName>
        <fullName evidence="2">FMN phosphatase YigB (HAD superfamily)</fullName>
    </submittedName>
</protein>
<dbReference type="PANTHER" id="PTHR47829">
    <property type="entry name" value="HYDROLASE, PUTATIVE (AFU_ORTHOLOGUE AFUA_1G12880)-RELATED"/>
    <property type="match status" value="1"/>
</dbReference>
<dbReference type="EMBL" id="JARXVC010000008">
    <property type="protein sequence ID" value="MDH6281948.1"/>
    <property type="molecule type" value="Genomic_DNA"/>
</dbReference>
<dbReference type="InterPro" id="IPR006439">
    <property type="entry name" value="HAD-SF_hydro_IA"/>
</dbReference>
<dbReference type="PANTHER" id="PTHR47829:SF1">
    <property type="entry name" value="HAD FAMILY PHOSPHATASE"/>
    <property type="match status" value="1"/>
</dbReference>
<evidence type="ECO:0000313" key="3">
    <source>
        <dbReference type="Proteomes" id="UP001160334"/>
    </source>
</evidence>
<dbReference type="NCBIfam" id="TIGR01549">
    <property type="entry name" value="HAD-SF-IA-v1"/>
    <property type="match status" value="1"/>
</dbReference>
<dbReference type="SUPFAM" id="SSF56784">
    <property type="entry name" value="HAD-like"/>
    <property type="match status" value="1"/>
</dbReference>
<evidence type="ECO:0000256" key="1">
    <source>
        <dbReference type="SAM" id="MobiDB-lite"/>
    </source>
</evidence>
<dbReference type="Pfam" id="PF00702">
    <property type="entry name" value="Hydrolase"/>
    <property type="match status" value="1"/>
</dbReference>
<feature type="region of interest" description="Disordered" evidence="1">
    <location>
        <begin position="130"/>
        <end position="150"/>
    </location>
</feature>
<keyword evidence="3" id="KW-1185">Reference proteome</keyword>
<dbReference type="RefSeq" id="WP_280761272.1">
    <property type="nucleotide sequence ID" value="NZ_JARXVC010000008.1"/>
</dbReference>
<organism evidence="2 3">
    <name type="scientific">Prescottella agglutinans</name>
    <dbReference type="NCBI Taxonomy" id="1644129"/>
    <lineage>
        <taxon>Bacteria</taxon>
        <taxon>Bacillati</taxon>
        <taxon>Actinomycetota</taxon>
        <taxon>Actinomycetes</taxon>
        <taxon>Mycobacteriales</taxon>
        <taxon>Nocardiaceae</taxon>
        <taxon>Prescottella</taxon>
    </lineage>
</organism>
<dbReference type="InterPro" id="IPR023214">
    <property type="entry name" value="HAD_sf"/>
</dbReference>
<gene>
    <name evidence="2" type="ORF">M2280_003171</name>
</gene>
<dbReference type="Proteomes" id="UP001160334">
    <property type="component" value="Unassembled WGS sequence"/>
</dbReference>
<dbReference type="InterPro" id="IPR036412">
    <property type="entry name" value="HAD-like_sf"/>
</dbReference>
<reference evidence="2 3" key="1">
    <citation type="submission" date="2023-04" db="EMBL/GenBank/DDBJ databases">
        <title>Forest soil microbial communities from Buena Vista Peninsula, Colon Province, Panama.</title>
        <authorList>
            <person name="Bouskill N."/>
        </authorList>
    </citation>
    <scope>NUCLEOTIDE SEQUENCE [LARGE SCALE GENOMIC DNA]</scope>
    <source>
        <strain evidence="2 3">CFH S0262</strain>
    </source>
</reference>